<organism evidence="2 3">
    <name type="scientific">Tessaracoccus oleiagri</name>
    <dbReference type="NCBI Taxonomy" id="686624"/>
    <lineage>
        <taxon>Bacteria</taxon>
        <taxon>Bacillati</taxon>
        <taxon>Actinomycetota</taxon>
        <taxon>Actinomycetes</taxon>
        <taxon>Propionibacteriales</taxon>
        <taxon>Propionibacteriaceae</taxon>
        <taxon>Tessaracoccus</taxon>
    </lineage>
</organism>
<keyword evidence="1" id="KW-0472">Membrane</keyword>
<dbReference type="EMBL" id="FNGP01000006">
    <property type="protein sequence ID" value="SDL77998.1"/>
    <property type="molecule type" value="Genomic_DNA"/>
</dbReference>
<evidence type="ECO:0000313" key="2">
    <source>
        <dbReference type="EMBL" id="SDL77998.1"/>
    </source>
</evidence>
<feature type="transmembrane region" description="Helical" evidence="1">
    <location>
        <begin position="6"/>
        <end position="29"/>
    </location>
</feature>
<reference evidence="2 3" key="1">
    <citation type="submission" date="2016-10" db="EMBL/GenBank/DDBJ databases">
        <authorList>
            <person name="de Groot N.N."/>
        </authorList>
    </citation>
    <scope>NUCLEOTIDE SEQUENCE [LARGE SCALE GENOMIC DNA]</scope>
    <source>
        <strain evidence="2 3">CGMCC 1.9159</strain>
    </source>
</reference>
<dbReference type="AlphaFoldDB" id="A0A1G9MUS9"/>
<evidence type="ECO:0000313" key="3">
    <source>
        <dbReference type="Proteomes" id="UP000199475"/>
    </source>
</evidence>
<evidence type="ECO:0000256" key="1">
    <source>
        <dbReference type="SAM" id="Phobius"/>
    </source>
</evidence>
<gene>
    <name evidence="2" type="ORF">SAMN04488242_2767</name>
</gene>
<name>A0A1G9MUS9_9ACTN</name>
<keyword evidence="1" id="KW-0812">Transmembrane</keyword>
<dbReference type="Proteomes" id="UP000199475">
    <property type="component" value="Unassembled WGS sequence"/>
</dbReference>
<accession>A0A1G9MUS9</accession>
<sequence length="41" mass="4323">MATVLPWVLIVAAGAFAAVALFALVRLLVDLVARKRTGTEV</sequence>
<proteinExistence type="predicted"/>
<keyword evidence="3" id="KW-1185">Reference proteome</keyword>
<keyword evidence="1" id="KW-1133">Transmembrane helix</keyword>
<dbReference type="RefSeq" id="WP_281230859.1">
    <property type="nucleotide sequence ID" value="NZ_FNGP01000006.1"/>
</dbReference>
<protein>
    <submittedName>
        <fullName evidence="2">Uncharacterized protein</fullName>
    </submittedName>
</protein>